<dbReference type="GO" id="GO:0008684">
    <property type="term" value="F:2-oxopent-4-enoate hydratase activity"/>
    <property type="evidence" value="ECO:0007669"/>
    <property type="project" value="TreeGrafter"/>
</dbReference>
<protein>
    <submittedName>
        <fullName evidence="2">Hydratase</fullName>
    </submittedName>
</protein>
<proteinExistence type="predicted"/>
<gene>
    <name evidence="2" type="ORF">NIES593_16815</name>
</gene>
<dbReference type="SUPFAM" id="SSF56529">
    <property type="entry name" value="FAH"/>
    <property type="match status" value="1"/>
</dbReference>
<dbReference type="EMBL" id="MRCB01000023">
    <property type="protein sequence ID" value="OKH21089.1"/>
    <property type="molecule type" value="Genomic_DNA"/>
</dbReference>
<dbReference type="PANTHER" id="PTHR30143:SF0">
    <property type="entry name" value="2-KETO-4-PENTENOATE HYDRATASE"/>
    <property type="match status" value="1"/>
</dbReference>
<organism evidence="2 3">
    <name type="scientific">Hydrococcus rivularis NIES-593</name>
    <dbReference type="NCBI Taxonomy" id="1921803"/>
    <lineage>
        <taxon>Bacteria</taxon>
        <taxon>Bacillati</taxon>
        <taxon>Cyanobacteriota</taxon>
        <taxon>Cyanophyceae</taxon>
        <taxon>Pleurocapsales</taxon>
        <taxon>Hydrococcaceae</taxon>
        <taxon>Hydrococcus</taxon>
    </lineage>
</organism>
<evidence type="ECO:0000313" key="3">
    <source>
        <dbReference type="Proteomes" id="UP000186868"/>
    </source>
</evidence>
<dbReference type="AlphaFoldDB" id="A0A1U7HBZ0"/>
<accession>A0A1U7HBZ0</accession>
<dbReference type="Gene3D" id="3.90.850.10">
    <property type="entry name" value="Fumarylacetoacetase-like, C-terminal domain"/>
    <property type="match status" value="1"/>
</dbReference>
<dbReference type="InterPro" id="IPR050772">
    <property type="entry name" value="Hydratase-Decarb/MhpD_sf"/>
</dbReference>
<keyword evidence="3" id="KW-1185">Reference proteome</keyword>
<reference evidence="2 3" key="1">
    <citation type="submission" date="2016-11" db="EMBL/GenBank/DDBJ databases">
        <title>Draft Genome Sequences of Nine Cyanobacterial Strains from Diverse Habitats.</title>
        <authorList>
            <person name="Zhu T."/>
            <person name="Hou S."/>
            <person name="Lu X."/>
            <person name="Hess W.R."/>
        </authorList>
    </citation>
    <scope>NUCLEOTIDE SEQUENCE [LARGE SCALE GENOMIC DNA]</scope>
    <source>
        <strain evidence="2 3">NIES-593</strain>
    </source>
</reference>
<dbReference type="GO" id="GO:0005737">
    <property type="term" value="C:cytoplasm"/>
    <property type="evidence" value="ECO:0007669"/>
    <property type="project" value="TreeGrafter"/>
</dbReference>
<evidence type="ECO:0000313" key="2">
    <source>
        <dbReference type="EMBL" id="OKH21089.1"/>
    </source>
</evidence>
<comment type="caution">
    <text evidence="2">The sequence shown here is derived from an EMBL/GenBank/DDBJ whole genome shotgun (WGS) entry which is preliminary data.</text>
</comment>
<dbReference type="Proteomes" id="UP000186868">
    <property type="component" value="Unassembled WGS sequence"/>
</dbReference>
<sequence length="314" mass="34712">MKTNKVFVLSFLIALQIIFLQSATPSISLSEIGKEISRFKQNQKSIAIAQFNPQALAKEIADRYLKKIPLQSLPDNLTLEQALQVQDQFVRLLVPSYSKPVGYKAGLTNKEVQAKFNSDRPVSGILLEKMLLKSGATVPANFGTRPLIEGDLMVRVGSETINTARTPQEVLSALDAVIPFLELPDLVYAENIKLTAPKIVAINVGARLGIMGEIISLTKVNEWQEKLEKIQLIIRDREGKQLAIGESKTLLGDPVKAIVWLRDELRSRGKFLKKGDLLSLGTMTPAIPVKSGIIIRAQYIGLDDNIVEISVKFK</sequence>
<dbReference type="InterPro" id="IPR036663">
    <property type="entry name" value="Fumarylacetoacetase_C_sf"/>
</dbReference>
<feature type="chain" id="PRO_5012640261" evidence="1">
    <location>
        <begin position="23"/>
        <end position="314"/>
    </location>
</feature>
<evidence type="ECO:0000256" key="1">
    <source>
        <dbReference type="SAM" id="SignalP"/>
    </source>
</evidence>
<dbReference type="OrthoDB" id="9792137at2"/>
<name>A0A1U7HBZ0_9CYAN</name>
<keyword evidence="1" id="KW-0732">Signal</keyword>
<dbReference type="PANTHER" id="PTHR30143">
    <property type="entry name" value="ACID HYDRATASE"/>
    <property type="match status" value="1"/>
</dbReference>
<dbReference type="RefSeq" id="WP_073600708.1">
    <property type="nucleotide sequence ID" value="NZ_MRCB01000023.1"/>
</dbReference>
<feature type="signal peptide" evidence="1">
    <location>
        <begin position="1"/>
        <end position="22"/>
    </location>
</feature>
<dbReference type="STRING" id="1921803.NIES593_16815"/>